<dbReference type="RefSeq" id="WP_137714839.1">
    <property type="nucleotide sequence ID" value="NZ_CP034035.1"/>
</dbReference>
<dbReference type="Proteomes" id="UP000299580">
    <property type="component" value="Chromosome"/>
</dbReference>
<organism evidence="1 2">
    <name type="scientific">Brenneria rubrifaciens</name>
    <dbReference type="NCBI Taxonomy" id="55213"/>
    <lineage>
        <taxon>Bacteria</taxon>
        <taxon>Pseudomonadati</taxon>
        <taxon>Pseudomonadota</taxon>
        <taxon>Gammaproteobacteria</taxon>
        <taxon>Enterobacterales</taxon>
        <taxon>Pectobacteriaceae</taxon>
        <taxon>Brenneria</taxon>
    </lineage>
</organism>
<name>A0A4P8QWG1_9GAMM</name>
<dbReference type="KEGG" id="brb:EH207_15755"/>
<protein>
    <submittedName>
        <fullName evidence="1">Uncharacterized protein</fullName>
    </submittedName>
</protein>
<dbReference type="EMBL" id="CP034035">
    <property type="protein sequence ID" value="QCR09839.1"/>
    <property type="molecule type" value="Genomic_DNA"/>
</dbReference>
<evidence type="ECO:0000313" key="2">
    <source>
        <dbReference type="Proteomes" id="UP000299580"/>
    </source>
</evidence>
<gene>
    <name evidence="1" type="ORF">EH207_15755</name>
</gene>
<dbReference type="Pfam" id="PF14414">
    <property type="entry name" value="WHH"/>
    <property type="match status" value="1"/>
</dbReference>
<dbReference type="InterPro" id="IPR032869">
    <property type="entry name" value="WHH_dom_containing"/>
</dbReference>
<dbReference type="AlphaFoldDB" id="A0A4P8QWG1"/>
<sequence>MRRDAPGVMSTIGRASSLLDDYDPVTNTGTMQLVQQAAHRGIPHVGGVSQYQEITGLKYIFKTW</sequence>
<proteinExistence type="predicted"/>
<dbReference type="OrthoDB" id="6043530at2"/>
<evidence type="ECO:0000313" key="1">
    <source>
        <dbReference type="EMBL" id="QCR09839.1"/>
    </source>
</evidence>
<keyword evidence="2" id="KW-1185">Reference proteome</keyword>
<reference evidence="1 2" key="1">
    <citation type="submission" date="2018-11" db="EMBL/GenBank/DDBJ databases">
        <title>Genome sequences of Brenneria nigrifluens and Brenneria rubrifaciens.</title>
        <authorList>
            <person name="Poret-Peterson A.T."/>
            <person name="McClean A.E."/>
            <person name="Kluepfel D.A."/>
        </authorList>
    </citation>
    <scope>NUCLEOTIDE SEQUENCE [LARGE SCALE GENOMIC DNA]</scope>
    <source>
        <strain evidence="1 2">6D370</strain>
    </source>
</reference>
<accession>A0A4P8QWG1</accession>